<keyword evidence="4 6" id="KW-1133">Transmembrane helix</keyword>
<feature type="transmembrane region" description="Helical" evidence="6">
    <location>
        <begin position="256"/>
        <end position="273"/>
    </location>
</feature>
<evidence type="ECO:0000256" key="6">
    <source>
        <dbReference type="SAM" id="Phobius"/>
    </source>
</evidence>
<dbReference type="EMBL" id="JBHUIP010000003">
    <property type="protein sequence ID" value="MFD2262185.1"/>
    <property type="molecule type" value="Genomic_DNA"/>
</dbReference>
<feature type="transmembrane region" description="Helical" evidence="6">
    <location>
        <begin position="369"/>
        <end position="387"/>
    </location>
</feature>
<dbReference type="PANTHER" id="PTHR23513:SF11">
    <property type="entry name" value="STAPHYLOFERRIN A TRANSPORTER"/>
    <property type="match status" value="1"/>
</dbReference>
<feature type="transmembrane region" description="Helical" evidence="6">
    <location>
        <begin position="7"/>
        <end position="31"/>
    </location>
</feature>
<protein>
    <submittedName>
        <fullName evidence="7">MFS transporter</fullName>
    </submittedName>
</protein>
<keyword evidence="8" id="KW-1185">Reference proteome</keyword>
<feature type="transmembrane region" description="Helical" evidence="6">
    <location>
        <begin position="43"/>
        <end position="62"/>
    </location>
</feature>
<dbReference type="InterPro" id="IPR011701">
    <property type="entry name" value="MFS"/>
</dbReference>
<evidence type="ECO:0000256" key="1">
    <source>
        <dbReference type="ARBA" id="ARBA00004651"/>
    </source>
</evidence>
<feature type="transmembrane region" description="Helical" evidence="6">
    <location>
        <begin position="280"/>
        <end position="299"/>
    </location>
</feature>
<keyword evidence="5 6" id="KW-0472">Membrane</keyword>
<name>A0ABW5DNS8_9PROT</name>
<dbReference type="Pfam" id="PF07690">
    <property type="entry name" value="MFS_1"/>
    <property type="match status" value="1"/>
</dbReference>
<dbReference type="Gene3D" id="1.20.1250.20">
    <property type="entry name" value="MFS general substrate transporter like domains"/>
    <property type="match status" value="1"/>
</dbReference>
<keyword evidence="3 6" id="KW-0812">Transmembrane</keyword>
<dbReference type="Proteomes" id="UP001597295">
    <property type="component" value="Unassembled WGS sequence"/>
</dbReference>
<dbReference type="RefSeq" id="WP_379875100.1">
    <property type="nucleotide sequence ID" value="NZ_JBHUIP010000003.1"/>
</dbReference>
<keyword evidence="2" id="KW-1003">Cell membrane</keyword>
<evidence type="ECO:0000256" key="3">
    <source>
        <dbReference type="ARBA" id="ARBA00022692"/>
    </source>
</evidence>
<comment type="subcellular location">
    <subcellularLocation>
        <location evidence="1">Cell membrane</location>
        <topology evidence="1">Multi-pass membrane protein</topology>
    </subcellularLocation>
</comment>
<feature type="transmembrane region" description="Helical" evidence="6">
    <location>
        <begin position="343"/>
        <end position="363"/>
    </location>
</feature>
<sequence>MSMQILLFYCAMLVSNLFRGLFIVTIAWGALVVSGSIAASGQIFVINQILNVVAGPGFGTLVDRLNRRFSVILGQAIVGLSTATPFVLWALGIELQFWHLALVAFCNGFGHLFAAGALDGMLQSLIPVEKRPQAASLTNGIRQASMVAGAGGGGYVIHLLGLPSAFLIGSLLCLITISCIALLPTVPVAKKARGYAAFMGELKEGFVYFRQSGELVTLALVSALGMSAGQLSNALLPGFIKLIAEGDSGLYGLVDAGWSVGGVGVAFLVGFLLRRFALKGWEYILLAGLGVTSALFSFLEVPVTLVIVHGLMGAAFSGSKILADGRLLQICREDMMGRVRANVQMATSLLGIFVYLSPTYLSGLTAQQLYFGWGVVLVLAGLGLFAARRNAVPAAQTGVS</sequence>
<evidence type="ECO:0000256" key="5">
    <source>
        <dbReference type="ARBA" id="ARBA00023136"/>
    </source>
</evidence>
<evidence type="ECO:0000313" key="8">
    <source>
        <dbReference type="Proteomes" id="UP001597295"/>
    </source>
</evidence>
<proteinExistence type="predicted"/>
<feature type="transmembrane region" description="Helical" evidence="6">
    <location>
        <begin position="69"/>
        <end position="91"/>
    </location>
</feature>
<dbReference type="InterPro" id="IPR036259">
    <property type="entry name" value="MFS_trans_sf"/>
</dbReference>
<feature type="transmembrane region" description="Helical" evidence="6">
    <location>
        <begin position="215"/>
        <end position="236"/>
    </location>
</feature>
<dbReference type="SUPFAM" id="SSF103473">
    <property type="entry name" value="MFS general substrate transporter"/>
    <property type="match status" value="1"/>
</dbReference>
<feature type="transmembrane region" description="Helical" evidence="6">
    <location>
        <begin position="166"/>
        <end position="189"/>
    </location>
</feature>
<reference evidence="8" key="1">
    <citation type="journal article" date="2019" name="Int. J. Syst. Evol. Microbiol.">
        <title>The Global Catalogue of Microorganisms (GCM) 10K type strain sequencing project: providing services to taxonomists for standard genome sequencing and annotation.</title>
        <authorList>
            <consortium name="The Broad Institute Genomics Platform"/>
            <consortium name="The Broad Institute Genome Sequencing Center for Infectious Disease"/>
            <person name="Wu L."/>
            <person name="Ma J."/>
        </authorList>
    </citation>
    <scope>NUCLEOTIDE SEQUENCE [LARGE SCALE GENOMIC DNA]</scope>
    <source>
        <strain evidence="8">CGMCC 1.19062</strain>
    </source>
</reference>
<comment type="caution">
    <text evidence="7">The sequence shown here is derived from an EMBL/GenBank/DDBJ whole genome shotgun (WGS) entry which is preliminary data.</text>
</comment>
<gene>
    <name evidence="7" type="ORF">ACFSM5_04745</name>
</gene>
<evidence type="ECO:0000256" key="2">
    <source>
        <dbReference type="ARBA" id="ARBA00022475"/>
    </source>
</evidence>
<evidence type="ECO:0000256" key="4">
    <source>
        <dbReference type="ARBA" id="ARBA00022989"/>
    </source>
</evidence>
<evidence type="ECO:0000313" key="7">
    <source>
        <dbReference type="EMBL" id="MFD2262185.1"/>
    </source>
</evidence>
<feature type="transmembrane region" description="Helical" evidence="6">
    <location>
        <begin position="139"/>
        <end position="160"/>
    </location>
</feature>
<organism evidence="7 8">
    <name type="scientific">Lacibacterium aquatile</name>
    <dbReference type="NCBI Taxonomy" id="1168082"/>
    <lineage>
        <taxon>Bacteria</taxon>
        <taxon>Pseudomonadati</taxon>
        <taxon>Pseudomonadota</taxon>
        <taxon>Alphaproteobacteria</taxon>
        <taxon>Rhodospirillales</taxon>
        <taxon>Rhodospirillaceae</taxon>
    </lineage>
</organism>
<accession>A0ABW5DNS8</accession>
<dbReference type="PANTHER" id="PTHR23513">
    <property type="entry name" value="INTEGRAL MEMBRANE EFFLUX PROTEIN-RELATED"/>
    <property type="match status" value="1"/>
</dbReference>
<feature type="transmembrane region" description="Helical" evidence="6">
    <location>
        <begin position="97"/>
        <end position="118"/>
    </location>
</feature>